<feature type="transmembrane region" description="Helical" evidence="1">
    <location>
        <begin position="66"/>
        <end position="93"/>
    </location>
</feature>
<dbReference type="EMBL" id="AMQN01013015">
    <property type="status" value="NOT_ANNOTATED_CDS"/>
    <property type="molecule type" value="Genomic_DNA"/>
</dbReference>
<keyword evidence="1" id="KW-1133">Transmembrane helix</keyword>
<dbReference type="EnsemblMetazoa" id="CapteT218136">
    <property type="protein sequence ID" value="CapteP218136"/>
    <property type="gene ID" value="CapteG218136"/>
</dbReference>
<organism evidence="2">
    <name type="scientific">Capitella teleta</name>
    <name type="common">Polychaete worm</name>
    <dbReference type="NCBI Taxonomy" id="283909"/>
    <lineage>
        <taxon>Eukaryota</taxon>
        <taxon>Metazoa</taxon>
        <taxon>Spiralia</taxon>
        <taxon>Lophotrochozoa</taxon>
        <taxon>Annelida</taxon>
        <taxon>Polychaeta</taxon>
        <taxon>Sedentaria</taxon>
        <taxon>Scolecida</taxon>
        <taxon>Capitellidae</taxon>
        <taxon>Capitella</taxon>
    </lineage>
</organism>
<dbReference type="AlphaFoldDB" id="R7THV4"/>
<keyword evidence="1" id="KW-0472">Membrane</keyword>
<dbReference type="HOGENOM" id="CLU_1344416_0_0_1"/>
<reference evidence="4" key="1">
    <citation type="submission" date="2012-12" db="EMBL/GenBank/DDBJ databases">
        <authorList>
            <person name="Hellsten U."/>
            <person name="Grimwood J."/>
            <person name="Chapman J.A."/>
            <person name="Shapiro H."/>
            <person name="Aerts A."/>
            <person name="Otillar R.P."/>
            <person name="Terry A.Y."/>
            <person name="Boore J.L."/>
            <person name="Simakov O."/>
            <person name="Marletaz F."/>
            <person name="Cho S.-J."/>
            <person name="Edsinger-Gonzales E."/>
            <person name="Havlak P."/>
            <person name="Kuo D.-H."/>
            <person name="Larsson T."/>
            <person name="Lv J."/>
            <person name="Arendt D."/>
            <person name="Savage R."/>
            <person name="Osoegawa K."/>
            <person name="de Jong P."/>
            <person name="Lindberg D.R."/>
            <person name="Seaver E.C."/>
            <person name="Weisblat D.A."/>
            <person name="Putnam N.H."/>
            <person name="Grigoriev I.V."/>
            <person name="Rokhsar D.S."/>
        </authorList>
    </citation>
    <scope>NUCLEOTIDE SEQUENCE</scope>
    <source>
        <strain evidence="4">I ESC-2004</strain>
    </source>
</reference>
<feature type="transmembrane region" description="Helical" evidence="1">
    <location>
        <begin position="38"/>
        <end position="60"/>
    </location>
</feature>
<gene>
    <name evidence="2" type="ORF">CAPTEDRAFT_218136</name>
</gene>
<dbReference type="EMBL" id="AMQN01013014">
    <property type="status" value="NOT_ANNOTATED_CDS"/>
    <property type="molecule type" value="Genomic_DNA"/>
</dbReference>
<proteinExistence type="predicted"/>
<keyword evidence="1" id="KW-0812">Transmembrane</keyword>
<protein>
    <submittedName>
        <fullName evidence="2 3">Uncharacterized protein</fullName>
    </submittedName>
</protein>
<accession>R7THV4</accession>
<evidence type="ECO:0000313" key="2">
    <source>
        <dbReference type="EMBL" id="ELT93062.1"/>
    </source>
</evidence>
<reference evidence="2 4" key="2">
    <citation type="journal article" date="2013" name="Nature">
        <title>Insights into bilaterian evolution from three spiralian genomes.</title>
        <authorList>
            <person name="Simakov O."/>
            <person name="Marletaz F."/>
            <person name="Cho S.J."/>
            <person name="Edsinger-Gonzales E."/>
            <person name="Havlak P."/>
            <person name="Hellsten U."/>
            <person name="Kuo D.H."/>
            <person name="Larsson T."/>
            <person name="Lv J."/>
            <person name="Arendt D."/>
            <person name="Savage R."/>
            <person name="Osoegawa K."/>
            <person name="de Jong P."/>
            <person name="Grimwood J."/>
            <person name="Chapman J.A."/>
            <person name="Shapiro H."/>
            <person name="Aerts A."/>
            <person name="Otillar R.P."/>
            <person name="Terry A.Y."/>
            <person name="Boore J.L."/>
            <person name="Grigoriev I.V."/>
            <person name="Lindberg D.R."/>
            <person name="Seaver E.C."/>
            <person name="Weisblat D.A."/>
            <person name="Putnam N.H."/>
            <person name="Rokhsar D.S."/>
        </authorList>
    </citation>
    <scope>NUCLEOTIDE SEQUENCE</scope>
    <source>
        <strain evidence="2 4">I ESC-2004</strain>
    </source>
</reference>
<keyword evidence="4" id="KW-1185">Reference proteome</keyword>
<dbReference type="EMBL" id="KB309904">
    <property type="protein sequence ID" value="ELT93062.1"/>
    <property type="molecule type" value="Genomic_DNA"/>
</dbReference>
<dbReference type="Proteomes" id="UP000014760">
    <property type="component" value="Unassembled WGS sequence"/>
</dbReference>
<evidence type="ECO:0000256" key="1">
    <source>
        <dbReference type="SAM" id="Phobius"/>
    </source>
</evidence>
<reference evidence="3" key="3">
    <citation type="submission" date="2015-06" db="UniProtKB">
        <authorList>
            <consortium name="EnsemblMetazoa"/>
        </authorList>
    </citation>
    <scope>IDENTIFICATION</scope>
</reference>
<name>R7THV4_CAPTE</name>
<evidence type="ECO:0000313" key="4">
    <source>
        <dbReference type="Proteomes" id="UP000014760"/>
    </source>
</evidence>
<evidence type="ECO:0000313" key="3">
    <source>
        <dbReference type="EnsemblMetazoa" id="CapteP218136"/>
    </source>
</evidence>
<sequence>MAIRVITVIMVIMVIRDILVIRIIVVIMVIIAIRVITVINVITVILVIRVIVVIMVIMVIRDILVIRVIVVIMVIIVIRDILVIRVIVVIMVINVIRVFTGHPGHQGYLLRHHGLVFITWSSGLARGLALAELFWSSLVIFFANASRFNARCVGPYLAEHVSEVLVSTADTIIELWRLRSGEFEWVLDPEECNEIMTHICTAPM</sequence>
<feature type="transmembrane region" description="Helical" evidence="1">
    <location>
        <begin position="114"/>
        <end position="143"/>
    </location>
</feature>
<feature type="transmembrane region" description="Helical" evidence="1">
    <location>
        <begin position="6"/>
        <end position="31"/>
    </location>
</feature>